<keyword evidence="4" id="KW-0134">Cell wall</keyword>
<keyword evidence="16" id="KW-1185">Reference proteome</keyword>
<feature type="chain" id="PRO_5029610972" description="endo-polygalacturonase" evidence="14">
    <location>
        <begin position="24"/>
        <end position="450"/>
    </location>
</feature>
<proteinExistence type="inferred from homology"/>
<keyword evidence="7 12" id="KW-0378">Hydrolase</keyword>
<evidence type="ECO:0000256" key="9">
    <source>
        <dbReference type="ARBA" id="ARBA00023316"/>
    </source>
</evidence>
<evidence type="ECO:0000313" key="16">
    <source>
        <dbReference type="Proteomes" id="UP001189122"/>
    </source>
</evidence>
<dbReference type="EC" id="3.2.1.15" evidence="3"/>
<evidence type="ECO:0000256" key="4">
    <source>
        <dbReference type="ARBA" id="ARBA00022512"/>
    </source>
</evidence>
<evidence type="ECO:0000256" key="14">
    <source>
        <dbReference type="SAM" id="SignalP"/>
    </source>
</evidence>
<dbReference type="GO" id="GO:0005975">
    <property type="term" value="P:carbohydrate metabolic process"/>
    <property type="evidence" value="ECO:0007669"/>
    <property type="project" value="InterPro"/>
</dbReference>
<dbReference type="GO" id="GO:0004650">
    <property type="term" value="F:polygalacturonase activity"/>
    <property type="evidence" value="ECO:0007669"/>
    <property type="project" value="UniProtKB-EC"/>
</dbReference>
<comment type="subcellular location">
    <subcellularLocation>
        <location evidence="1">Secreted</location>
        <location evidence="1">Cell wall</location>
    </subcellularLocation>
</comment>
<reference evidence="15 16" key="1">
    <citation type="submission" date="2019-12" db="EMBL/GenBank/DDBJ databases">
        <authorList>
            <person name="Scholz U."/>
            <person name="Mascher M."/>
            <person name="Fiebig A."/>
        </authorList>
    </citation>
    <scope>NUCLEOTIDE SEQUENCE</scope>
</reference>
<dbReference type="EMBL" id="CACRZD030000001">
    <property type="protein sequence ID" value="CAA6653645.1"/>
    <property type="molecule type" value="Genomic_DNA"/>
</dbReference>
<evidence type="ECO:0000313" key="15">
    <source>
        <dbReference type="EMBL" id="CAA2613830.1"/>
    </source>
</evidence>
<protein>
    <recommendedName>
        <fullName evidence="3">endo-polygalacturonase</fullName>
        <ecNumber evidence="3">3.2.1.15</ecNumber>
    </recommendedName>
</protein>
<evidence type="ECO:0000256" key="5">
    <source>
        <dbReference type="ARBA" id="ARBA00022525"/>
    </source>
</evidence>
<dbReference type="InterPro" id="IPR006626">
    <property type="entry name" value="PbH1"/>
</dbReference>
<evidence type="ECO:0000256" key="6">
    <source>
        <dbReference type="ARBA" id="ARBA00022729"/>
    </source>
</evidence>
<evidence type="ECO:0000256" key="10">
    <source>
        <dbReference type="ARBA" id="ARBA00034074"/>
    </source>
</evidence>
<evidence type="ECO:0000256" key="1">
    <source>
        <dbReference type="ARBA" id="ARBA00004191"/>
    </source>
</evidence>
<sequence length="450" mass="47789">MDAQKLLLLPALVLLLRRGLSAGTHVLRRPLIPHQSGHHRLLRGEKTVPGDGQRTEAVYSGSASTVRNVKDFGARGDGSSDNTKAFAAAWKAACSSSAPVTVLVPEGKAYRLKPITFSGPCKSAITVAIKGTILASGRMSDWDGADRRLWMLFDKVDGLRVEGGGTIDGNGQVWWKVSCKVDSAQPCKGAPTALTFRSCRGLTVTDLKFKNSQQMHVTFSKCANVRISRLTISAPGNSPNTDGVHVSGSTDVKISDSVIRTGDDCISIVSGSRSITATNIVCGPGHGISIGSLGANGAEHTVSDVLVDTARLEGTTNGVRIKTWQGGKGYARNIIFRNIVMDNVKNPIIIDQNYCDSPKSCGEQKSAVAVSGVTFKNVRGTSATAVAMDFDCSRTVPCRGITLQDVHLVTASGASAKSFCRNVSLSNTAPSYRRRAPRDDASFRPGGWKK</sequence>
<dbReference type="SMART" id="SM00710">
    <property type="entry name" value="PbH1"/>
    <property type="match status" value="4"/>
</dbReference>
<dbReference type="FunFam" id="2.160.20.10:FF:000028">
    <property type="entry name" value="Polygalacturonase QRT2"/>
    <property type="match status" value="1"/>
</dbReference>
<dbReference type="InterPro" id="IPR011050">
    <property type="entry name" value="Pectin_lyase_fold/virulence"/>
</dbReference>
<dbReference type="GO" id="GO:0009830">
    <property type="term" value="P:cell wall modification involved in abscission"/>
    <property type="evidence" value="ECO:0007669"/>
    <property type="project" value="UniProtKB-ARBA"/>
</dbReference>
<comment type="similarity">
    <text evidence="2 12">Belongs to the glycosyl hydrolase 28 family.</text>
</comment>
<dbReference type="SUPFAM" id="SSF51126">
    <property type="entry name" value="Pectin lyase-like"/>
    <property type="match status" value="1"/>
</dbReference>
<dbReference type="PANTHER" id="PTHR31375">
    <property type="match status" value="1"/>
</dbReference>
<organism evidence="15">
    <name type="scientific">Spirodela intermedia</name>
    <name type="common">Intermediate duckweed</name>
    <dbReference type="NCBI Taxonomy" id="51605"/>
    <lineage>
        <taxon>Eukaryota</taxon>
        <taxon>Viridiplantae</taxon>
        <taxon>Streptophyta</taxon>
        <taxon>Embryophyta</taxon>
        <taxon>Tracheophyta</taxon>
        <taxon>Spermatophyta</taxon>
        <taxon>Magnoliopsida</taxon>
        <taxon>Liliopsida</taxon>
        <taxon>Araceae</taxon>
        <taxon>Lemnoideae</taxon>
        <taxon>Spirodela</taxon>
    </lineage>
</organism>
<dbReference type="Gene3D" id="2.160.20.10">
    <property type="entry name" value="Single-stranded right-handed beta-helix, Pectin lyase-like"/>
    <property type="match status" value="1"/>
</dbReference>
<dbReference type="Pfam" id="PF00295">
    <property type="entry name" value="Glyco_hydro_28"/>
    <property type="match status" value="1"/>
</dbReference>
<accession>A0A7I8I7Q5</accession>
<keyword evidence="6 14" id="KW-0732">Signal</keyword>
<evidence type="ECO:0000256" key="11">
    <source>
        <dbReference type="PROSITE-ProRule" id="PRU10052"/>
    </source>
</evidence>
<dbReference type="InterPro" id="IPR012334">
    <property type="entry name" value="Pectin_lyas_fold"/>
</dbReference>
<name>A0A7I8I7Q5_SPIIN</name>
<evidence type="ECO:0000256" key="12">
    <source>
        <dbReference type="RuleBase" id="RU361169"/>
    </source>
</evidence>
<dbReference type="GO" id="GO:0009901">
    <property type="term" value="P:anther dehiscence"/>
    <property type="evidence" value="ECO:0007669"/>
    <property type="project" value="UniProtKB-ARBA"/>
</dbReference>
<dbReference type="EMBL" id="LR743588">
    <property type="protein sequence ID" value="CAA2613830.1"/>
    <property type="molecule type" value="Genomic_DNA"/>
</dbReference>
<feature type="signal peptide" evidence="14">
    <location>
        <begin position="1"/>
        <end position="23"/>
    </location>
</feature>
<keyword evidence="9" id="KW-0961">Cell wall biogenesis/degradation</keyword>
<dbReference type="GO" id="GO:0010047">
    <property type="term" value="P:fruit dehiscence"/>
    <property type="evidence" value="ECO:0007669"/>
    <property type="project" value="UniProtKB-ARBA"/>
</dbReference>
<evidence type="ECO:0000256" key="3">
    <source>
        <dbReference type="ARBA" id="ARBA00012736"/>
    </source>
</evidence>
<keyword evidence="8 12" id="KW-0326">Glycosidase</keyword>
<dbReference type="Proteomes" id="UP001189122">
    <property type="component" value="Unassembled WGS sequence"/>
</dbReference>
<evidence type="ECO:0000256" key="8">
    <source>
        <dbReference type="ARBA" id="ARBA00023295"/>
    </source>
</evidence>
<comment type="catalytic activity">
    <reaction evidence="10">
        <text>(1,4-alpha-D-galacturonosyl)n+m + H2O = (1,4-alpha-D-galacturonosyl)n + (1,4-alpha-D-galacturonosyl)m.</text>
        <dbReference type="EC" id="3.2.1.15"/>
    </reaction>
</comment>
<feature type="active site" evidence="11">
    <location>
        <position position="286"/>
    </location>
</feature>
<feature type="region of interest" description="Disordered" evidence="13">
    <location>
        <begin position="431"/>
        <end position="450"/>
    </location>
</feature>
<dbReference type="InterPro" id="IPR000743">
    <property type="entry name" value="Glyco_hydro_28"/>
</dbReference>
<gene>
    <name evidence="15" type="ORF">SI7747_01000235</name>
</gene>
<dbReference type="AlphaFoldDB" id="A0A7I8I7Q5"/>
<evidence type="ECO:0000256" key="2">
    <source>
        <dbReference type="ARBA" id="ARBA00008834"/>
    </source>
</evidence>
<evidence type="ECO:0000256" key="13">
    <source>
        <dbReference type="SAM" id="MobiDB-lite"/>
    </source>
</evidence>
<evidence type="ECO:0000256" key="7">
    <source>
        <dbReference type="ARBA" id="ARBA00022801"/>
    </source>
</evidence>
<keyword evidence="5" id="KW-0964">Secreted</keyword>
<dbReference type="PROSITE" id="PS00502">
    <property type="entry name" value="POLYGALACTURONASE"/>
    <property type="match status" value="1"/>
</dbReference>